<dbReference type="Proteomes" id="UP000013911">
    <property type="component" value="Unassembled WGS sequence"/>
</dbReference>
<dbReference type="AlphaFoldDB" id="R7Z983"/>
<evidence type="ECO:0000313" key="1">
    <source>
        <dbReference type="EMBL" id="EON70516.1"/>
    </source>
</evidence>
<gene>
    <name evidence="1" type="ORF">H131_20767</name>
</gene>
<dbReference type="EMBL" id="AQPX01000032">
    <property type="protein sequence ID" value="EON70516.1"/>
    <property type="molecule type" value="Genomic_DNA"/>
</dbReference>
<accession>R7Z983</accession>
<dbReference type="HOGENOM" id="CLU_2569722_0_0_9"/>
<comment type="caution">
    <text evidence="1">The sequence shown here is derived from an EMBL/GenBank/DDBJ whole genome shotgun (WGS) entry which is preliminary data.</text>
</comment>
<evidence type="ECO:0000313" key="2">
    <source>
        <dbReference type="Proteomes" id="UP000013911"/>
    </source>
</evidence>
<proteinExistence type="predicted"/>
<protein>
    <submittedName>
        <fullName evidence="1">Uncharacterized protein</fullName>
    </submittedName>
</protein>
<organism evidence="1 2">
    <name type="scientific">Lysinibacillus sphaericus OT4b.31</name>
    <dbReference type="NCBI Taxonomy" id="1285586"/>
    <lineage>
        <taxon>Bacteria</taxon>
        <taxon>Bacillati</taxon>
        <taxon>Bacillota</taxon>
        <taxon>Bacilli</taxon>
        <taxon>Bacillales</taxon>
        <taxon>Bacillaceae</taxon>
        <taxon>Lysinibacillus</taxon>
    </lineage>
</organism>
<name>R7Z983_LYSSH</name>
<reference evidence="1 2" key="1">
    <citation type="submission" date="2013-04" db="EMBL/GenBank/DDBJ databases">
        <title>Draft genome of the heavy metal tolerant bacterium Lysinibacillus sphaericus strain OT4b.31.</title>
        <authorList>
            <person name="Pena-Montenegro T.D."/>
            <person name="Dussan J."/>
        </authorList>
    </citation>
    <scope>NUCLEOTIDE SEQUENCE [LARGE SCALE GENOMIC DNA]</scope>
    <source>
        <strain evidence="1 2">OT4b.31</strain>
    </source>
</reference>
<sequence length="81" mass="9257">MASKPQLFFYGKALHDVRSGFQEVSENKQCIKRTLYDSSKSNASITRILGDNYRNNIETEQTESCSYFLNNRAELVEGSVK</sequence>